<keyword evidence="1" id="KW-0472">Membrane</keyword>
<keyword evidence="1" id="KW-0812">Transmembrane</keyword>
<keyword evidence="4" id="KW-1185">Reference proteome</keyword>
<evidence type="ECO:0000313" key="3">
    <source>
        <dbReference type="EMBL" id="PRQ52614.1"/>
    </source>
</evidence>
<reference evidence="3 4" key="1">
    <citation type="journal article" date="2018" name="Nat. Genet.">
        <title>The Rosa genome provides new insights in the design of modern roses.</title>
        <authorList>
            <person name="Bendahmane M."/>
        </authorList>
    </citation>
    <scope>NUCLEOTIDE SEQUENCE [LARGE SCALE GENOMIC DNA]</scope>
    <source>
        <strain evidence="4">cv. Old Blush</strain>
    </source>
</reference>
<comment type="caution">
    <text evidence="3">The sequence shown here is derived from an EMBL/GenBank/DDBJ whole genome shotgun (WGS) entry which is preliminary data.</text>
</comment>
<organism evidence="3 4">
    <name type="scientific">Rosa chinensis</name>
    <name type="common">China rose</name>
    <dbReference type="NCBI Taxonomy" id="74649"/>
    <lineage>
        <taxon>Eukaryota</taxon>
        <taxon>Viridiplantae</taxon>
        <taxon>Streptophyta</taxon>
        <taxon>Embryophyta</taxon>
        <taxon>Tracheophyta</taxon>
        <taxon>Spermatophyta</taxon>
        <taxon>Magnoliopsida</taxon>
        <taxon>eudicotyledons</taxon>
        <taxon>Gunneridae</taxon>
        <taxon>Pentapetalae</taxon>
        <taxon>rosids</taxon>
        <taxon>fabids</taxon>
        <taxon>Rosales</taxon>
        <taxon>Rosaceae</taxon>
        <taxon>Rosoideae</taxon>
        <taxon>Rosoideae incertae sedis</taxon>
        <taxon>Rosa</taxon>
    </lineage>
</organism>
<feature type="chain" id="PRO_5015130862" evidence="2">
    <location>
        <begin position="17"/>
        <end position="102"/>
    </location>
</feature>
<accession>A0A2P6S1P5</accession>
<protein>
    <submittedName>
        <fullName evidence="3">Uncharacterized protein</fullName>
    </submittedName>
</protein>
<keyword evidence="1" id="KW-1133">Transmembrane helix</keyword>
<keyword evidence="2" id="KW-0732">Signal</keyword>
<sequence length="102" mass="11519">MSSIILLTHLIICVNAGDGEATTTAEILSPAEAPATSIVQGRRYENSQLVHEIEILYHAIRFTIFIVMALIAAVLTFKVLNTPMEQMCYGQRWRELMEHQLM</sequence>
<proteinExistence type="predicted"/>
<dbReference type="Proteomes" id="UP000238479">
    <property type="component" value="Chromosome 2"/>
</dbReference>
<feature type="transmembrane region" description="Helical" evidence="1">
    <location>
        <begin position="55"/>
        <end position="77"/>
    </location>
</feature>
<evidence type="ECO:0000256" key="2">
    <source>
        <dbReference type="SAM" id="SignalP"/>
    </source>
</evidence>
<dbReference type="EMBL" id="PDCK01000040">
    <property type="protein sequence ID" value="PRQ52614.1"/>
    <property type="molecule type" value="Genomic_DNA"/>
</dbReference>
<feature type="signal peptide" evidence="2">
    <location>
        <begin position="1"/>
        <end position="16"/>
    </location>
</feature>
<gene>
    <name evidence="3" type="ORF">RchiOBHm_Chr2g0157411</name>
</gene>
<evidence type="ECO:0000313" key="4">
    <source>
        <dbReference type="Proteomes" id="UP000238479"/>
    </source>
</evidence>
<name>A0A2P6S1P5_ROSCH</name>
<evidence type="ECO:0000256" key="1">
    <source>
        <dbReference type="SAM" id="Phobius"/>
    </source>
</evidence>
<dbReference type="Gramene" id="PRQ52614">
    <property type="protein sequence ID" value="PRQ52614"/>
    <property type="gene ID" value="RchiOBHm_Chr2g0157411"/>
</dbReference>
<dbReference type="AlphaFoldDB" id="A0A2P6S1P5"/>